<dbReference type="EMBL" id="FNEV01000004">
    <property type="protein sequence ID" value="SDJ36110.1"/>
    <property type="molecule type" value="Genomic_DNA"/>
</dbReference>
<dbReference type="AlphaFoldDB" id="A0A1G8T5X9"/>
<evidence type="ECO:0000313" key="2">
    <source>
        <dbReference type="EMBL" id="SDJ36110.1"/>
    </source>
</evidence>
<dbReference type="Proteomes" id="UP000199225">
    <property type="component" value="Unassembled WGS sequence"/>
</dbReference>
<evidence type="ECO:0000313" key="3">
    <source>
        <dbReference type="Proteomes" id="UP000199225"/>
    </source>
</evidence>
<keyword evidence="1" id="KW-1133">Transmembrane helix</keyword>
<feature type="transmembrane region" description="Helical" evidence="1">
    <location>
        <begin position="6"/>
        <end position="29"/>
    </location>
</feature>
<reference evidence="3" key="1">
    <citation type="submission" date="2016-10" db="EMBL/GenBank/DDBJ databases">
        <authorList>
            <person name="Varghese N."/>
            <person name="Submissions S."/>
        </authorList>
    </citation>
    <scope>NUCLEOTIDE SEQUENCE [LARGE SCALE GENOMIC DNA]</scope>
    <source>
        <strain evidence="3">DSM 4771</strain>
    </source>
</reference>
<accession>A0A1G8T5X9</accession>
<proteinExistence type="predicted"/>
<keyword evidence="1" id="KW-0472">Membrane</keyword>
<keyword evidence="1" id="KW-0812">Transmembrane</keyword>
<organism evidence="2 3">
    <name type="scientific">Salimicrobium halophilum</name>
    <dbReference type="NCBI Taxonomy" id="86666"/>
    <lineage>
        <taxon>Bacteria</taxon>
        <taxon>Bacillati</taxon>
        <taxon>Bacillota</taxon>
        <taxon>Bacilli</taxon>
        <taxon>Bacillales</taxon>
        <taxon>Bacillaceae</taxon>
        <taxon>Salimicrobium</taxon>
    </lineage>
</organism>
<keyword evidence="3" id="KW-1185">Reference proteome</keyword>
<evidence type="ECO:0000256" key="1">
    <source>
        <dbReference type="SAM" id="Phobius"/>
    </source>
</evidence>
<sequence>METFGLMGFIFGMLGFTFGLSAFTTAMASSKKVKELEGRIADSEKDHKE</sequence>
<dbReference type="RefSeq" id="WP_176757474.1">
    <property type="nucleotide sequence ID" value="NZ_FNEV01000004.1"/>
</dbReference>
<protein>
    <submittedName>
        <fullName evidence="2">Uncharacterized protein</fullName>
    </submittedName>
</protein>
<name>A0A1G8T5X9_9BACI</name>
<gene>
    <name evidence="2" type="ORF">SAMN04490247_1686</name>
</gene>